<evidence type="ECO:0000256" key="1">
    <source>
        <dbReference type="SAM" id="MobiDB-lite"/>
    </source>
</evidence>
<proteinExistence type="predicted"/>
<dbReference type="Proteomes" id="UP000600918">
    <property type="component" value="Unassembled WGS sequence"/>
</dbReference>
<organism evidence="2 3">
    <name type="scientific">Vespula pensylvanica</name>
    <name type="common">Western yellow jacket</name>
    <name type="synonym">Wasp</name>
    <dbReference type="NCBI Taxonomy" id="30213"/>
    <lineage>
        <taxon>Eukaryota</taxon>
        <taxon>Metazoa</taxon>
        <taxon>Ecdysozoa</taxon>
        <taxon>Arthropoda</taxon>
        <taxon>Hexapoda</taxon>
        <taxon>Insecta</taxon>
        <taxon>Pterygota</taxon>
        <taxon>Neoptera</taxon>
        <taxon>Endopterygota</taxon>
        <taxon>Hymenoptera</taxon>
        <taxon>Apocrita</taxon>
        <taxon>Aculeata</taxon>
        <taxon>Vespoidea</taxon>
        <taxon>Vespidae</taxon>
        <taxon>Vespinae</taxon>
        <taxon>Vespula</taxon>
    </lineage>
</organism>
<keyword evidence="3" id="KW-1185">Reference proteome</keyword>
<gene>
    <name evidence="2" type="ORF">H0235_004241</name>
</gene>
<feature type="region of interest" description="Disordered" evidence="1">
    <location>
        <begin position="216"/>
        <end position="235"/>
    </location>
</feature>
<evidence type="ECO:0000313" key="3">
    <source>
        <dbReference type="Proteomes" id="UP000600918"/>
    </source>
</evidence>
<protein>
    <submittedName>
        <fullName evidence="2">Uncharacterized protein</fullName>
    </submittedName>
</protein>
<accession>A0A834P741</accession>
<comment type="caution">
    <text evidence="2">The sequence shown here is derived from an EMBL/GenBank/DDBJ whole genome shotgun (WGS) entry which is preliminary data.</text>
</comment>
<dbReference type="EMBL" id="JACSDY010000003">
    <property type="protein sequence ID" value="KAF7431317.1"/>
    <property type="molecule type" value="Genomic_DNA"/>
</dbReference>
<sequence length="325" mass="36273">MRSTLEIGRPNELSNGVGLRCHVTLLSVGERTSKYIVCRTHRVRVYTVPEPRSVTAKRQIGWDKLISFTGDLGDPRMLRGCNLTSYAFPRTSEAITHRPTPLSSTPNNRTEQLGHGIHSSSGEGGNVLASQQLTTFRLLDSGFNTITAKPDIPRERRVYDNGYNPGNISDRSCENFRLTRDNERVDGILNRRIKRKAGEWLLKSTSLTCPGVEELSVASMDPGRPSSRQEDNASVNHRKKRYEALYLCVRVYIVSVQSKHKGIAGNITVPCPSVTPENHDSGESCPNCSTLSGSISRIISQLRFNNQDQLTFRGYHIAELTMDKN</sequence>
<name>A0A834P741_VESPE</name>
<evidence type="ECO:0000313" key="2">
    <source>
        <dbReference type="EMBL" id="KAF7431317.1"/>
    </source>
</evidence>
<reference evidence="2" key="1">
    <citation type="journal article" date="2020" name="G3 (Bethesda)">
        <title>High-Quality Assemblies for Three Invasive Social Wasps from the &lt;i&gt;Vespula&lt;/i&gt; Genus.</title>
        <authorList>
            <person name="Harrop T.W.R."/>
            <person name="Guhlin J."/>
            <person name="McLaughlin G.M."/>
            <person name="Permina E."/>
            <person name="Stockwell P."/>
            <person name="Gilligan J."/>
            <person name="Le Lec M.F."/>
            <person name="Gruber M.A.M."/>
            <person name="Quinn O."/>
            <person name="Lovegrove M."/>
            <person name="Duncan E.J."/>
            <person name="Remnant E.J."/>
            <person name="Van Eeckhoven J."/>
            <person name="Graham B."/>
            <person name="Knapp R.A."/>
            <person name="Langford K.W."/>
            <person name="Kronenberg Z."/>
            <person name="Press M.O."/>
            <person name="Eacker S.M."/>
            <person name="Wilson-Rankin E.E."/>
            <person name="Purcell J."/>
            <person name="Lester P.J."/>
            <person name="Dearden P.K."/>
        </authorList>
    </citation>
    <scope>NUCLEOTIDE SEQUENCE</scope>
    <source>
        <strain evidence="2">Volc-1</strain>
    </source>
</reference>
<dbReference type="AlphaFoldDB" id="A0A834P741"/>